<keyword evidence="1" id="KW-0472">Membrane</keyword>
<organism evidence="3 4">
    <name type="scientific">Prorocentrum cordatum</name>
    <dbReference type="NCBI Taxonomy" id="2364126"/>
    <lineage>
        <taxon>Eukaryota</taxon>
        <taxon>Sar</taxon>
        <taxon>Alveolata</taxon>
        <taxon>Dinophyceae</taxon>
        <taxon>Prorocentrales</taxon>
        <taxon>Prorocentraceae</taxon>
        <taxon>Prorocentrum</taxon>
    </lineage>
</organism>
<feature type="chain" id="PRO_5046773040" evidence="2">
    <location>
        <begin position="24"/>
        <end position="669"/>
    </location>
</feature>
<name>A0ABN9QL09_9DINO</name>
<feature type="transmembrane region" description="Helical" evidence="1">
    <location>
        <begin position="618"/>
        <end position="638"/>
    </location>
</feature>
<dbReference type="Proteomes" id="UP001189429">
    <property type="component" value="Unassembled WGS sequence"/>
</dbReference>
<keyword evidence="1" id="KW-0812">Transmembrane</keyword>
<evidence type="ECO:0000256" key="2">
    <source>
        <dbReference type="SAM" id="SignalP"/>
    </source>
</evidence>
<reference evidence="3" key="1">
    <citation type="submission" date="2023-10" db="EMBL/GenBank/DDBJ databases">
        <authorList>
            <person name="Chen Y."/>
            <person name="Shah S."/>
            <person name="Dougan E. K."/>
            <person name="Thang M."/>
            <person name="Chan C."/>
        </authorList>
    </citation>
    <scope>NUCLEOTIDE SEQUENCE [LARGE SCALE GENOMIC DNA]</scope>
</reference>
<feature type="signal peptide" evidence="2">
    <location>
        <begin position="1"/>
        <end position="23"/>
    </location>
</feature>
<evidence type="ECO:0000256" key="1">
    <source>
        <dbReference type="SAM" id="Phobius"/>
    </source>
</evidence>
<keyword evidence="1" id="KW-1133">Transmembrane helix</keyword>
<accession>A0ABN9QL09</accession>
<evidence type="ECO:0000313" key="4">
    <source>
        <dbReference type="Proteomes" id="UP001189429"/>
    </source>
</evidence>
<gene>
    <name evidence="3" type="ORF">PCOR1329_LOCUS12879</name>
</gene>
<proteinExistence type="predicted"/>
<dbReference type="EMBL" id="CAUYUJ010003780">
    <property type="protein sequence ID" value="CAK0806771.1"/>
    <property type="molecule type" value="Genomic_DNA"/>
</dbReference>
<evidence type="ECO:0000313" key="3">
    <source>
        <dbReference type="EMBL" id="CAK0806771.1"/>
    </source>
</evidence>
<keyword evidence="4" id="KW-1185">Reference proteome</keyword>
<comment type="caution">
    <text evidence="3">The sequence shown here is derived from an EMBL/GenBank/DDBJ whole genome shotgun (WGS) entry which is preliminary data.</text>
</comment>
<sequence>MAAALAPVVRRLLAALAWSAVRAEGWRAAPGPAAGGRSAFQGRLSEALQEGLRCGTLVTLHRALEVEAALVTLWASLPKGPSGRVGHQLLRYAVHHYFRHEYSVMIRGLESARPVNQSLLEADVVRRRLPPPLRDLLRSEEAHREGFDLTDTVQIVLLVERAIADDDAFQLEMVYHSQGRRWDRKLGAWQLKEVLEHYLHDWLYHTKYGRPFSADHAAVLQFILGQISLFDFNRQRQWKSFAAHSYSFDDAAEIVDSMTKSFAYFWDGHCSDVRQVLTTLDRHSTGRVDIASFYLGGLHGGASGLVESEDYLQKLGVLDDSKAHGKDVIIPNYLESAPNCAAATTLYLVCCPDHCEDTYKEIEAAVAGPTGTPRQLLEIVGSMTSQLDLEREEEPDHLGGTLSTLLNIIASKHGGVVPLHGRLFAQWLHYAFPRECPFPQRSGATPMLLPSDQTLRWRAVASHEERHQRARAVVLDHSVLDDDDDLPETAVHQVVNRSDAEWMLLWSFEEELAAEEVVGEREEAGAGAPVLEARGDDCVALYVELLSRGAHTDLEAVASVSFATGLSRSAVRARLAAHLEGAARRSPGDAALQRAAAAQLRAWRLADGAQESPRAPRLPFGLMLAVGVSCAAMLSWAFRLASARAHGKQPHGIGKAAGLCDLDKRSAFV</sequence>
<protein>
    <submittedName>
        <fullName evidence="3">Uncharacterized protein</fullName>
    </submittedName>
</protein>
<keyword evidence="2" id="KW-0732">Signal</keyword>